<dbReference type="GO" id="GO:0004553">
    <property type="term" value="F:hydrolase activity, hydrolyzing O-glycosyl compounds"/>
    <property type="evidence" value="ECO:0007669"/>
    <property type="project" value="InterPro"/>
</dbReference>
<organism evidence="17 18">
    <name type="scientific">Penicillium salamii</name>
    <dbReference type="NCBI Taxonomy" id="1612424"/>
    <lineage>
        <taxon>Eukaryota</taxon>
        <taxon>Fungi</taxon>
        <taxon>Dikarya</taxon>
        <taxon>Ascomycota</taxon>
        <taxon>Pezizomycotina</taxon>
        <taxon>Eurotiomycetes</taxon>
        <taxon>Eurotiomycetidae</taxon>
        <taxon>Eurotiales</taxon>
        <taxon>Aspergillaceae</taxon>
        <taxon>Penicillium</taxon>
    </lineage>
</organism>
<dbReference type="InterPro" id="IPR006710">
    <property type="entry name" value="Glyco_hydro_43"/>
</dbReference>
<keyword evidence="9" id="KW-0119">Carbohydrate metabolism</keyword>
<feature type="active site" description="Proton donor" evidence="13">
    <location>
        <position position="289"/>
    </location>
</feature>
<dbReference type="InterPro" id="IPR050727">
    <property type="entry name" value="GH43_arabinanases"/>
</dbReference>
<keyword evidence="8" id="KW-0325">Glycoprotein</keyword>
<feature type="region of interest" description="Disordered" evidence="16">
    <location>
        <begin position="77"/>
        <end position="96"/>
    </location>
</feature>
<dbReference type="Gene3D" id="2.115.10.20">
    <property type="entry name" value="Glycosyl hydrolase domain, family 43"/>
    <property type="match status" value="1"/>
</dbReference>
<evidence type="ECO:0000256" key="15">
    <source>
        <dbReference type="RuleBase" id="RU361187"/>
    </source>
</evidence>
<evidence type="ECO:0000256" key="3">
    <source>
        <dbReference type="ARBA" id="ARBA00009865"/>
    </source>
</evidence>
<keyword evidence="6" id="KW-0732">Signal</keyword>
<proteinExistence type="inferred from homology"/>
<dbReference type="CDD" id="cd18831">
    <property type="entry name" value="GH43_AnAbnA-like"/>
    <property type="match status" value="1"/>
</dbReference>
<keyword evidence="10 15" id="KW-0326">Glycosidase</keyword>
<comment type="similarity">
    <text evidence="3 15">Belongs to the glycosyl hydrolase 43 family.</text>
</comment>
<dbReference type="PANTHER" id="PTHR43301:SF4">
    <property type="entry name" value="ARABINAN ENDO-1,5-ALPHA-L-ARABINOSIDASE B"/>
    <property type="match status" value="1"/>
</dbReference>
<feature type="active site" description="Proton acceptor" evidence="13">
    <location>
        <position position="96"/>
    </location>
</feature>
<gene>
    <name evidence="17" type="ORF">PSALAMII_LOCUS7412</name>
</gene>
<protein>
    <recommendedName>
        <fullName evidence="19">Arabinan endo-1,5-alpha-L-arabinosidase</fullName>
    </recommendedName>
</protein>
<dbReference type="SUPFAM" id="SSF75005">
    <property type="entry name" value="Arabinanase/levansucrase/invertase"/>
    <property type="match status" value="1"/>
</dbReference>
<evidence type="ECO:0008006" key="19">
    <source>
        <dbReference type="Google" id="ProtNLM"/>
    </source>
</evidence>
<sequence>MIARTGHLSRLAMPPAGSDNFQRWSWRYLWHQRITRRWIKMLSLLTLVGFFSAGLGLSISQRDQNFATGRKLQDIGNDQETSHFPPTRQTHQNTHDPTILRVGDEYYLYNVGEHMLIHTAPSMAGPWKFVGNVLDANSVIPKGDRVAPWAPTVIAVDGTYYCYYSVSKAGCRDSAVGVATSDSPGPGNWFDHGAIIETGTGEGSDIHPYTVSNAIDPSTLVTADGEAYLTWGSYWNGIFQIPLGEDLISPASTTEPDARQLAWEPKSLGMPNRMANTICGDPTGPHAIEGAFISYNDGWYYLWYSHGFCCGLKPDNLPPAGQEYVLMPLFSVLKLTKSRYSIRVGRSHSPRGPFTDKSGTDLVKGGGEIVYGSNGDTYAPGGQGVLRDGDTDVLYYHYCEPMPTTIFDHTHIDLIAVNKTIGIDFPVSFHLLAGLWAAIVAVSSPLLILLDSPSHHFVDAITLQSNTYLQDALLGFNPLQYVDGWPVAQA</sequence>
<evidence type="ECO:0000256" key="7">
    <source>
        <dbReference type="ARBA" id="ARBA00022801"/>
    </source>
</evidence>
<evidence type="ECO:0000256" key="11">
    <source>
        <dbReference type="ARBA" id="ARBA00023326"/>
    </source>
</evidence>
<evidence type="ECO:0000313" key="17">
    <source>
        <dbReference type="EMBL" id="CAG8398417.1"/>
    </source>
</evidence>
<evidence type="ECO:0000256" key="6">
    <source>
        <dbReference type="ARBA" id="ARBA00022729"/>
    </source>
</evidence>
<evidence type="ECO:0000256" key="8">
    <source>
        <dbReference type="ARBA" id="ARBA00023180"/>
    </source>
</evidence>
<evidence type="ECO:0000256" key="9">
    <source>
        <dbReference type="ARBA" id="ARBA00023277"/>
    </source>
</evidence>
<evidence type="ECO:0000256" key="13">
    <source>
        <dbReference type="PIRSR" id="PIRSR606710-1"/>
    </source>
</evidence>
<dbReference type="PANTHER" id="PTHR43301">
    <property type="entry name" value="ARABINAN ENDO-1,5-ALPHA-L-ARABINOSIDASE"/>
    <property type="match status" value="1"/>
</dbReference>
<reference evidence="17" key="1">
    <citation type="submission" date="2021-07" db="EMBL/GenBank/DDBJ databases">
        <authorList>
            <person name="Branca A.L. A."/>
        </authorList>
    </citation>
    <scope>NUCLEOTIDE SEQUENCE</scope>
</reference>
<evidence type="ECO:0000313" key="18">
    <source>
        <dbReference type="Proteomes" id="UP001152592"/>
    </source>
</evidence>
<dbReference type="GO" id="GO:0005576">
    <property type="term" value="C:extracellular region"/>
    <property type="evidence" value="ECO:0007669"/>
    <property type="project" value="UniProtKB-SubCell"/>
</dbReference>
<comment type="subcellular location">
    <subcellularLocation>
        <location evidence="1">Secreted</location>
    </subcellularLocation>
</comment>
<dbReference type="AlphaFoldDB" id="A0A9W4JG94"/>
<accession>A0A9W4JG94</accession>
<evidence type="ECO:0000256" key="10">
    <source>
        <dbReference type="ARBA" id="ARBA00023295"/>
    </source>
</evidence>
<evidence type="ECO:0000256" key="1">
    <source>
        <dbReference type="ARBA" id="ARBA00004613"/>
    </source>
</evidence>
<keyword evidence="7 15" id="KW-0378">Hydrolase</keyword>
<dbReference type="Proteomes" id="UP001152592">
    <property type="component" value="Unassembled WGS sequence"/>
</dbReference>
<evidence type="ECO:0000256" key="2">
    <source>
        <dbReference type="ARBA" id="ARBA00004834"/>
    </source>
</evidence>
<evidence type="ECO:0000256" key="4">
    <source>
        <dbReference type="ARBA" id="ARBA00022525"/>
    </source>
</evidence>
<dbReference type="GO" id="GO:0045493">
    <property type="term" value="P:xylan catabolic process"/>
    <property type="evidence" value="ECO:0007669"/>
    <property type="project" value="UniProtKB-KW"/>
</dbReference>
<comment type="pathway">
    <text evidence="2">Glycan metabolism; L-arabinan degradation.</text>
</comment>
<comment type="caution">
    <text evidence="17">The sequence shown here is derived from an EMBL/GenBank/DDBJ whole genome shotgun (WGS) entry which is preliminary data.</text>
</comment>
<dbReference type="EMBL" id="CAJVPD010000250">
    <property type="protein sequence ID" value="CAG8398417.1"/>
    <property type="molecule type" value="Genomic_DNA"/>
</dbReference>
<dbReference type="OrthoDB" id="5429770at2759"/>
<evidence type="ECO:0000256" key="5">
    <source>
        <dbReference type="ARBA" id="ARBA00022651"/>
    </source>
</evidence>
<keyword evidence="4" id="KW-0964">Secreted</keyword>
<evidence type="ECO:0000256" key="12">
    <source>
        <dbReference type="ARBA" id="ARBA00025221"/>
    </source>
</evidence>
<dbReference type="InterPro" id="IPR023296">
    <property type="entry name" value="Glyco_hydro_beta-prop_sf"/>
</dbReference>
<dbReference type="Pfam" id="PF04616">
    <property type="entry name" value="Glyco_hydro_43"/>
    <property type="match status" value="1"/>
</dbReference>
<name>A0A9W4JG94_9EURO</name>
<evidence type="ECO:0000256" key="16">
    <source>
        <dbReference type="SAM" id="MobiDB-lite"/>
    </source>
</evidence>
<evidence type="ECO:0000256" key="14">
    <source>
        <dbReference type="PIRSR" id="PIRSR606710-2"/>
    </source>
</evidence>
<keyword evidence="11" id="KW-0624">Polysaccharide degradation</keyword>
<comment type="function">
    <text evidence="12">Endo-1,5-alpha-L-arabinanase involved in degradation of pectin. Its preferred substrate is linear 1,5-alpha-L-arabinan.</text>
</comment>
<keyword evidence="5" id="KW-0858">Xylan degradation</keyword>
<feature type="site" description="Important for catalytic activity, responsible for pKa modulation of the active site Glu and correct orientation of both the proton donor and substrate" evidence="14">
    <location>
        <position position="216"/>
    </location>
</feature>